<reference evidence="5 6" key="1">
    <citation type="submission" date="2018-03" db="EMBL/GenBank/DDBJ databases">
        <authorList>
            <person name="Keele B.F."/>
        </authorList>
    </citation>
    <scope>NUCLEOTIDE SEQUENCE [LARGE SCALE GENOMIC DNA]</scope>
    <source>
        <strain evidence="5 6">CECT 8599</strain>
    </source>
</reference>
<evidence type="ECO:0000256" key="1">
    <source>
        <dbReference type="ARBA" id="ARBA00023002"/>
    </source>
</evidence>
<name>A0A2R8BP99_9RHOB</name>
<dbReference type="Gene3D" id="3.40.605.10">
    <property type="entry name" value="Aldehyde Dehydrogenase, Chain A, domain 1"/>
    <property type="match status" value="1"/>
</dbReference>
<dbReference type="InterPro" id="IPR016162">
    <property type="entry name" value="Ald_DH_N"/>
</dbReference>
<dbReference type="PANTHER" id="PTHR11699">
    <property type="entry name" value="ALDEHYDE DEHYDROGENASE-RELATED"/>
    <property type="match status" value="1"/>
</dbReference>
<dbReference type="EC" id="1.2.1.5" evidence="5"/>
<dbReference type="InterPro" id="IPR029510">
    <property type="entry name" value="Ald_DH_CS_GLU"/>
</dbReference>
<accession>A0A2R8BP99</accession>
<dbReference type="PROSITE" id="PS00070">
    <property type="entry name" value="ALDEHYDE_DEHYDR_CYS"/>
    <property type="match status" value="1"/>
</dbReference>
<protein>
    <submittedName>
        <fullName evidence="5">Aldehyde dehydrogenase PuuC</fullName>
        <ecNumber evidence="5">1.2.1.5</ecNumber>
    </submittedName>
</protein>
<gene>
    <name evidence="5" type="primary">puuC_2</name>
    <name evidence="5" type="ORF">ASD8599_03894</name>
</gene>
<dbReference type="Pfam" id="PF00171">
    <property type="entry name" value="Aldedh"/>
    <property type="match status" value="1"/>
</dbReference>
<evidence type="ECO:0000256" key="2">
    <source>
        <dbReference type="PROSITE-ProRule" id="PRU10007"/>
    </source>
</evidence>
<dbReference type="FunFam" id="3.40.605.10:FF:000001">
    <property type="entry name" value="Aldehyde dehydrogenase 1"/>
    <property type="match status" value="1"/>
</dbReference>
<sequence>MSDLLTQAEYQAIAADLDFPRTAFIDGKYRAGSGSVFATVNPVTGDPLAEISGCNADDVDFAVSKARDAFEQGHWSKMHPSDRKDVLIKLCKLITRNRRELAVMESLDSGKPILDCETIDVPETIHCIKWHAEAVDKIYDQTSPTGDDAISMIVREPIGVVGAVLPWNFPLMMLAWKIGPALAAGCSVIVKPAEQTSLTALRVAELAHEAGIPRGVLQVLPGDGPSVGEPLGLHMDVDMVSFTGSTETGKRFLRYAADSNLKKIVLECGGKNPAVVFDDAENLDHVAGHVVNAAFWNAGQNCSATSRLIVHTAVKAPLMEKIKARLRDWKVGDPLDPNTHIGALIDAEHCKKVRSFLDKNDQGEGPFVAPVIYHVKTGDAKASDEIFGPVLSVIEVASNDEAIAVANDTDYGLAASVFTANTRRAIRAARDIRAGTVTVNCYGEGDIATPFGGYKQSGFGGRDNGVHAHDQFTELKTIWIDLTDPQSGDNVG</sequence>
<dbReference type="GO" id="GO:0004030">
    <property type="term" value="F:aldehyde dehydrogenase [NAD(P)+] activity"/>
    <property type="evidence" value="ECO:0007669"/>
    <property type="project" value="UniProtKB-EC"/>
</dbReference>
<dbReference type="CDD" id="cd07112">
    <property type="entry name" value="ALDH_GABALDH-PuuC"/>
    <property type="match status" value="1"/>
</dbReference>
<dbReference type="EMBL" id="OMOR01000002">
    <property type="protein sequence ID" value="SPH27428.1"/>
    <property type="molecule type" value="Genomic_DNA"/>
</dbReference>
<dbReference type="InterPro" id="IPR015590">
    <property type="entry name" value="Aldehyde_DH_dom"/>
</dbReference>
<dbReference type="RefSeq" id="WP_108830368.1">
    <property type="nucleotide sequence ID" value="NZ_OMOR01000002.1"/>
</dbReference>
<dbReference type="PROSITE" id="PS00687">
    <property type="entry name" value="ALDEHYDE_DEHYDR_GLU"/>
    <property type="match status" value="1"/>
</dbReference>
<keyword evidence="1 3" id="KW-0560">Oxidoreductase</keyword>
<evidence type="ECO:0000256" key="3">
    <source>
        <dbReference type="RuleBase" id="RU003345"/>
    </source>
</evidence>
<dbReference type="AlphaFoldDB" id="A0A2R8BP99"/>
<evidence type="ECO:0000313" key="6">
    <source>
        <dbReference type="Proteomes" id="UP000244880"/>
    </source>
</evidence>
<keyword evidence="6" id="KW-1185">Reference proteome</keyword>
<organism evidence="5 6">
    <name type="scientific">Ascidiaceihabitans donghaensis</name>
    <dbReference type="NCBI Taxonomy" id="1510460"/>
    <lineage>
        <taxon>Bacteria</taxon>
        <taxon>Pseudomonadati</taxon>
        <taxon>Pseudomonadota</taxon>
        <taxon>Alphaproteobacteria</taxon>
        <taxon>Rhodobacterales</taxon>
        <taxon>Paracoccaceae</taxon>
        <taxon>Ascidiaceihabitans</taxon>
    </lineage>
</organism>
<evidence type="ECO:0000313" key="5">
    <source>
        <dbReference type="EMBL" id="SPH27428.1"/>
    </source>
</evidence>
<proteinExistence type="inferred from homology"/>
<dbReference type="InterPro" id="IPR016160">
    <property type="entry name" value="Ald_DH_CS_CYS"/>
</dbReference>
<feature type="domain" description="Aldehyde dehydrogenase" evidence="4">
    <location>
        <begin position="33"/>
        <end position="478"/>
    </location>
</feature>
<dbReference type="SUPFAM" id="SSF53720">
    <property type="entry name" value="ALDH-like"/>
    <property type="match status" value="1"/>
</dbReference>
<dbReference type="OrthoDB" id="7827050at2"/>
<dbReference type="InterPro" id="IPR016161">
    <property type="entry name" value="Ald_DH/histidinol_DH"/>
</dbReference>
<comment type="similarity">
    <text evidence="3">Belongs to the aldehyde dehydrogenase family.</text>
</comment>
<dbReference type="InterPro" id="IPR016163">
    <property type="entry name" value="Ald_DH_C"/>
</dbReference>
<dbReference type="Gene3D" id="3.40.309.10">
    <property type="entry name" value="Aldehyde Dehydrogenase, Chain A, domain 2"/>
    <property type="match status" value="1"/>
</dbReference>
<feature type="active site" evidence="2">
    <location>
        <position position="267"/>
    </location>
</feature>
<evidence type="ECO:0000259" key="4">
    <source>
        <dbReference type="Pfam" id="PF00171"/>
    </source>
</evidence>
<dbReference type="Proteomes" id="UP000244880">
    <property type="component" value="Unassembled WGS sequence"/>
</dbReference>